<organism evidence="7 8">
    <name type="scientific">Winkia neuii</name>
    <dbReference type="NCBI Taxonomy" id="33007"/>
    <lineage>
        <taxon>Bacteria</taxon>
        <taxon>Bacillati</taxon>
        <taxon>Actinomycetota</taxon>
        <taxon>Actinomycetes</taxon>
        <taxon>Actinomycetales</taxon>
        <taxon>Actinomycetaceae</taxon>
        <taxon>Winkia</taxon>
    </lineage>
</organism>
<dbReference type="PANTHER" id="PTHR18895">
    <property type="entry name" value="HEMK METHYLTRANSFERASE"/>
    <property type="match status" value="1"/>
</dbReference>
<feature type="domain" description="YrdC-like" evidence="6">
    <location>
        <begin position="294"/>
        <end position="479"/>
    </location>
</feature>
<dbReference type="InterPro" id="IPR029063">
    <property type="entry name" value="SAM-dependent_MTases_sf"/>
</dbReference>
<dbReference type="PROSITE" id="PS00092">
    <property type="entry name" value="N6_MTASE"/>
    <property type="match status" value="1"/>
</dbReference>
<dbReference type="NCBIfam" id="TIGR03534">
    <property type="entry name" value="RF_mod_PrmC"/>
    <property type="match status" value="1"/>
</dbReference>
<keyword evidence="8" id="KW-1185">Reference proteome</keyword>
<keyword evidence="2 7" id="KW-0489">Methyltransferase</keyword>
<evidence type="ECO:0000256" key="4">
    <source>
        <dbReference type="ARBA" id="ARBA00022691"/>
    </source>
</evidence>
<dbReference type="InterPro" id="IPR040758">
    <property type="entry name" value="PrmC_N"/>
</dbReference>
<evidence type="ECO:0000256" key="1">
    <source>
        <dbReference type="ARBA" id="ARBA00012771"/>
    </source>
</evidence>
<proteinExistence type="predicted"/>
<dbReference type="GO" id="GO:0102559">
    <property type="term" value="F:peptide chain release factor N(5)-glutamine methyltransferase activity"/>
    <property type="evidence" value="ECO:0007669"/>
    <property type="project" value="UniProtKB-EC"/>
</dbReference>
<evidence type="ECO:0000256" key="2">
    <source>
        <dbReference type="ARBA" id="ARBA00022603"/>
    </source>
</evidence>
<dbReference type="EC" id="2.1.1.297" evidence="1"/>
<dbReference type="Gene3D" id="1.10.8.10">
    <property type="entry name" value="DNA helicase RuvA subunit, C-terminal domain"/>
    <property type="match status" value="1"/>
</dbReference>
<dbReference type="Gene3D" id="3.90.870.10">
    <property type="entry name" value="DHBP synthase"/>
    <property type="match status" value="1"/>
</dbReference>
<evidence type="ECO:0000313" key="7">
    <source>
        <dbReference type="EMBL" id="PKY72868.1"/>
    </source>
</evidence>
<dbReference type="InterPro" id="IPR004556">
    <property type="entry name" value="HemK-like"/>
</dbReference>
<evidence type="ECO:0000256" key="3">
    <source>
        <dbReference type="ARBA" id="ARBA00022679"/>
    </source>
</evidence>
<dbReference type="NCBIfam" id="TIGR00536">
    <property type="entry name" value="hemK_fam"/>
    <property type="match status" value="1"/>
</dbReference>
<dbReference type="NCBIfam" id="TIGR00057">
    <property type="entry name" value="L-threonylcarbamoyladenylate synthase"/>
    <property type="match status" value="1"/>
</dbReference>
<dbReference type="InterPro" id="IPR019874">
    <property type="entry name" value="RF_methyltr_PrmC"/>
</dbReference>
<dbReference type="InterPro" id="IPR002052">
    <property type="entry name" value="DNA_methylase_N6_adenine_CS"/>
</dbReference>
<dbReference type="GO" id="GO:0032259">
    <property type="term" value="P:methylation"/>
    <property type="evidence" value="ECO:0007669"/>
    <property type="project" value="UniProtKB-KW"/>
</dbReference>
<protein>
    <recommendedName>
        <fullName evidence="1">peptide chain release factor N(5)-glutamine methyltransferase</fullName>
        <ecNumber evidence="1">2.1.1.297</ecNumber>
    </recommendedName>
</protein>
<dbReference type="InterPro" id="IPR050320">
    <property type="entry name" value="N5-glutamine_MTase"/>
</dbReference>
<dbReference type="GO" id="GO:0003725">
    <property type="term" value="F:double-stranded RNA binding"/>
    <property type="evidence" value="ECO:0007669"/>
    <property type="project" value="InterPro"/>
</dbReference>
<dbReference type="EMBL" id="PKKO01000002">
    <property type="protein sequence ID" value="PKY72868.1"/>
    <property type="molecule type" value="Genomic_DNA"/>
</dbReference>
<comment type="catalytic activity">
    <reaction evidence="5">
        <text>L-glutaminyl-[peptide chain release factor] + S-adenosyl-L-methionine = N(5)-methyl-L-glutaminyl-[peptide chain release factor] + S-adenosyl-L-homocysteine + H(+)</text>
        <dbReference type="Rhea" id="RHEA:42896"/>
        <dbReference type="Rhea" id="RHEA-COMP:10271"/>
        <dbReference type="Rhea" id="RHEA-COMP:10272"/>
        <dbReference type="ChEBI" id="CHEBI:15378"/>
        <dbReference type="ChEBI" id="CHEBI:30011"/>
        <dbReference type="ChEBI" id="CHEBI:57856"/>
        <dbReference type="ChEBI" id="CHEBI:59789"/>
        <dbReference type="ChEBI" id="CHEBI:61891"/>
        <dbReference type="EC" id="2.1.1.297"/>
    </reaction>
</comment>
<reference evidence="7 8" key="1">
    <citation type="submission" date="2017-12" db="EMBL/GenBank/DDBJ databases">
        <title>Phylogenetic diversity of female urinary microbiome.</title>
        <authorList>
            <person name="Thomas-White K."/>
            <person name="Wolfe A.J."/>
        </authorList>
    </citation>
    <scope>NUCLEOTIDE SEQUENCE [LARGE SCALE GENOMIC DNA]</scope>
    <source>
        <strain evidence="7 8">UMB0402</strain>
    </source>
</reference>
<dbReference type="InterPro" id="IPR007848">
    <property type="entry name" value="Small_mtfrase_dom"/>
</dbReference>
<name>A0A2I1IP23_9ACTO</name>
<dbReference type="PANTHER" id="PTHR18895:SF74">
    <property type="entry name" value="MTRF1L RELEASE FACTOR GLUTAMINE METHYLTRANSFERASE"/>
    <property type="match status" value="1"/>
</dbReference>
<keyword evidence="4" id="KW-0949">S-adenosyl-L-methionine</keyword>
<dbReference type="Pfam" id="PF05175">
    <property type="entry name" value="MTS"/>
    <property type="match status" value="1"/>
</dbReference>
<evidence type="ECO:0000256" key="5">
    <source>
        <dbReference type="ARBA" id="ARBA00048391"/>
    </source>
</evidence>
<dbReference type="Proteomes" id="UP000235122">
    <property type="component" value="Unassembled WGS sequence"/>
</dbReference>
<dbReference type="RefSeq" id="WP_024330910.1">
    <property type="nucleotide sequence ID" value="NZ_JASOXK010000008.1"/>
</dbReference>
<comment type="caution">
    <text evidence="7">The sequence shown here is derived from an EMBL/GenBank/DDBJ whole genome shotgun (WGS) entry which is preliminary data.</text>
</comment>
<dbReference type="PROSITE" id="PS51163">
    <property type="entry name" value="YRDC"/>
    <property type="match status" value="1"/>
</dbReference>
<dbReference type="InterPro" id="IPR006070">
    <property type="entry name" value="Sua5-like_dom"/>
</dbReference>
<dbReference type="STRING" id="33007.HMPREF3198_01358"/>
<dbReference type="SUPFAM" id="SSF55821">
    <property type="entry name" value="YrdC/RibB"/>
    <property type="match status" value="1"/>
</dbReference>
<gene>
    <name evidence="7" type="ORF">CYJ19_04315</name>
</gene>
<evidence type="ECO:0000259" key="6">
    <source>
        <dbReference type="PROSITE" id="PS51163"/>
    </source>
</evidence>
<dbReference type="GeneID" id="93925210"/>
<accession>A0A2I1IP23</accession>
<sequence length="491" mass="51638">MSSPRGAIKQGAYVLAEAGVASPTPDARELMEAVVGDLFSAPSKLSASQEEEYFTLIGKRASRVPLQYLTGKMYFRRRTLKALPGVFVVRPETEMVAEEAIQAARAVAVKAKYRPGCVRVVDLCTGSGAIAGAVADEIPSARVWAVEKDSKAVELARANLEDLSVNLIQGDATSADTLAALDGSVDVVVSNPPYVPAGQVSQAEALYDPEMALYGGGEDGLAVPLQIIKRARVLLRPGGTLVMEHAESQSQKLRAACREAGFVEVSTGRDLAGRQRYVLARLPRIGAMSIYSAPEASEPLKAAVADGELVVIPTDTVYGIGADPRSSRAVEKLLAAKNRSGQMPPPILLAKPEQWRLVASTMSPKMEALAKAFWPGALTLILPAGEGLGWDSQAKGGTVAVRVPGLDAARVLLEGTGPLAVTSANIHGDDPAQNVSDAVKYFGDTVAVYVDAGSTPGPVPSTIVAEEGEHMRILRQGVIPASDLARVWESA</sequence>
<dbReference type="Gene3D" id="3.40.50.150">
    <property type="entry name" value="Vaccinia Virus protein VP39"/>
    <property type="match status" value="1"/>
</dbReference>
<keyword evidence="3 7" id="KW-0808">Transferase</keyword>
<evidence type="ECO:0000313" key="8">
    <source>
        <dbReference type="Proteomes" id="UP000235122"/>
    </source>
</evidence>
<dbReference type="SUPFAM" id="SSF53335">
    <property type="entry name" value="S-adenosyl-L-methionine-dependent methyltransferases"/>
    <property type="match status" value="1"/>
</dbReference>
<dbReference type="InterPro" id="IPR017945">
    <property type="entry name" value="DHBP_synth_RibB-like_a/b_dom"/>
</dbReference>
<dbReference type="Pfam" id="PF01300">
    <property type="entry name" value="Sua5_yciO_yrdC"/>
    <property type="match status" value="1"/>
</dbReference>
<dbReference type="AlphaFoldDB" id="A0A2I1IP23"/>
<dbReference type="CDD" id="cd02440">
    <property type="entry name" value="AdoMet_MTases"/>
    <property type="match status" value="1"/>
</dbReference>
<dbReference type="Pfam" id="PF17827">
    <property type="entry name" value="PrmC_N"/>
    <property type="match status" value="1"/>
</dbReference>